<dbReference type="PANTHER" id="PTHR42895:SF1">
    <property type="entry name" value="IRON-SULFUR CLUSTER PROTEIN"/>
    <property type="match status" value="1"/>
</dbReference>
<dbReference type="InterPro" id="IPR041414">
    <property type="entry name" value="Raco-like_middle"/>
</dbReference>
<name>A0ABM5P2Q9_DEHRP</name>
<reference evidence="3 4" key="1">
    <citation type="journal article" date="2013" name="Stand. Genomic Sci.">
        <title>Complete genome sequence of Dehalobacter restrictus PER-K23(T.).</title>
        <authorList>
            <person name="Kruse T."/>
            <person name="Maillard J."/>
            <person name="Goodwin L."/>
            <person name="Woyke T."/>
            <person name="Teshima H."/>
            <person name="Bruce D."/>
            <person name="Detter C."/>
            <person name="Tapia R."/>
            <person name="Han C."/>
            <person name="Huntemann M."/>
            <person name="Wei C.L."/>
            <person name="Han J."/>
            <person name="Chen A."/>
            <person name="Kyrpides N."/>
            <person name="Szeto E."/>
            <person name="Markowitz V."/>
            <person name="Ivanova N."/>
            <person name="Pagani I."/>
            <person name="Pati A."/>
            <person name="Pitluck S."/>
            <person name="Nolan M."/>
            <person name="Holliger C."/>
            <person name="Smidt H."/>
        </authorList>
    </citation>
    <scope>NUCLEOTIDE SEQUENCE [LARGE SCALE GENOMIC DNA]</scope>
    <source>
        <strain evidence="4">DSM 9455</strain>
    </source>
</reference>
<evidence type="ECO:0000259" key="1">
    <source>
        <dbReference type="Pfam" id="PF14574"/>
    </source>
</evidence>
<evidence type="ECO:0000313" key="3">
    <source>
        <dbReference type="EMBL" id="AHF08847.1"/>
    </source>
</evidence>
<accession>A0ABM5P2Q9</accession>
<organism evidence="3 4">
    <name type="scientific">Dehalobacter restrictus (strain DSM 9455 / PER-K23)</name>
    <dbReference type="NCBI Taxonomy" id="871738"/>
    <lineage>
        <taxon>Bacteria</taxon>
        <taxon>Bacillati</taxon>
        <taxon>Bacillota</taxon>
        <taxon>Clostridia</taxon>
        <taxon>Eubacteriales</taxon>
        <taxon>Desulfitobacteriaceae</taxon>
        <taxon>Dehalobacter</taxon>
    </lineage>
</organism>
<sequence length="614" mass="67174">MSFAENGRFHYNRKENNMMKKVLFPNQNKEILCQENDTVAVACSGLGYPLDLVCGGKGTCKKCTIEIERDGIRQEVLACQEPVSDGLIVYLKYGDYKHEASILTDRIETELNIDPPVKKIFIDKKFLKTPFYYGDWEHIQAKVPVRINTPALCLLQKLSQLMQKLEMDGITLVLRDEQLLDIEQGDTSASNYGFAVDLGSTSVVAYLYDLNSGKKVGVYSALNGQITEGADVISRIMAAMKNSEGLKILQRKVAETINALILEAIQQNQISAENIYTMVICGNSAMQHIFLGLHPGSLGRTPYTNTILSEVLTTARELSLNIHPNAIIDFLPLIGGFVGADTLAVLLALPEGERQGNRLIIDLGTNGEILLGNEKKWLATSTAAGPALEGATIRFGMRGTNGAIERVKLSEGKIELKVIGGEQPRGICGSGIVDAVAEMLKAELISKEGRLLSPGKYLKVCRPENQRFANYLANLDGVSVFYLMDEGQSGDNDRIYISQKDIRAVQLAKSAIYTGCMLLMKEYGLEGEDLEEILIAGAFGNYIDAPSAQVLGLFPNFSNVPIRSIGNAAGAGASNFLLSRNIRINTLILLAKITHFDLAANPAFQQEYLQNTGF</sequence>
<dbReference type="Pfam" id="PF17651">
    <property type="entry name" value="Raco_middle"/>
    <property type="match status" value="1"/>
</dbReference>
<dbReference type="SUPFAM" id="SSF53067">
    <property type="entry name" value="Actin-like ATPase domain"/>
    <property type="match status" value="1"/>
</dbReference>
<feature type="domain" description="RACo C-terminal" evidence="1">
    <location>
        <begin position="358"/>
        <end position="612"/>
    </location>
</feature>
<dbReference type="Pfam" id="PF14574">
    <property type="entry name" value="RACo_C_ter"/>
    <property type="match status" value="1"/>
</dbReference>
<dbReference type="InterPro" id="IPR042259">
    <property type="entry name" value="Raco-like_middle_sf"/>
</dbReference>
<dbReference type="InterPro" id="IPR043129">
    <property type="entry name" value="ATPase_NBD"/>
</dbReference>
<proteinExistence type="predicted"/>
<dbReference type="Gene3D" id="3.30.420.480">
    <property type="entry name" value="Domain of unknown function (DUF4445)"/>
    <property type="match status" value="1"/>
</dbReference>
<dbReference type="Proteomes" id="UP000018934">
    <property type="component" value="Chromosome"/>
</dbReference>
<evidence type="ECO:0000313" key="4">
    <source>
        <dbReference type="Proteomes" id="UP000018934"/>
    </source>
</evidence>
<dbReference type="SUPFAM" id="SSF54292">
    <property type="entry name" value="2Fe-2S ferredoxin-like"/>
    <property type="match status" value="1"/>
</dbReference>
<evidence type="ECO:0000259" key="2">
    <source>
        <dbReference type="Pfam" id="PF17651"/>
    </source>
</evidence>
<dbReference type="InterPro" id="IPR012675">
    <property type="entry name" value="Beta-grasp_dom_sf"/>
</dbReference>
<dbReference type="InterPro" id="IPR001041">
    <property type="entry name" value="2Fe-2S_ferredoxin-type"/>
</dbReference>
<gene>
    <name evidence="3" type="ORF">DEHRE_00775</name>
</gene>
<dbReference type="InterPro" id="IPR027980">
    <property type="entry name" value="RACo_C"/>
</dbReference>
<dbReference type="InterPro" id="IPR036010">
    <property type="entry name" value="2Fe-2S_ferredoxin-like_sf"/>
</dbReference>
<protein>
    <submittedName>
        <fullName evidence="3">Ferredoxin</fullName>
    </submittedName>
</protein>
<keyword evidence="4" id="KW-1185">Reference proteome</keyword>
<feature type="domain" description="RACo-like middle region" evidence="2">
    <location>
        <begin position="192"/>
        <end position="348"/>
    </location>
</feature>
<dbReference type="PANTHER" id="PTHR42895">
    <property type="entry name" value="IRON-SULFUR CLUSTER-BINDING PROTEIN-RELATED"/>
    <property type="match status" value="1"/>
</dbReference>
<dbReference type="CDD" id="cd00207">
    <property type="entry name" value="fer2"/>
    <property type="match status" value="1"/>
</dbReference>
<dbReference type="Gene3D" id="3.10.20.30">
    <property type="match status" value="1"/>
</dbReference>
<dbReference type="EMBL" id="CP007033">
    <property type="protein sequence ID" value="AHF08847.1"/>
    <property type="molecule type" value="Genomic_DNA"/>
</dbReference>
<dbReference type="InterPro" id="IPR052911">
    <property type="entry name" value="Corrinoid_activation_enz"/>
</dbReference>